<dbReference type="EMBL" id="BPRA01000022">
    <property type="protein sequence ID" value="GJE57370.1"/>
    <property type="molecule type" value="Genomic_DNA"/>
</dbReference>
<evidence type="ECO:0000313" key="2">
    <source>
        <dbReference type="Proteomes" id="UP001055101"/>
    </source>
</evidence>
<evidence type="ECO:0000313" key="1">
    <source>
        <dbReference type="EMBL" id="GJE57370.1"/>
    </source>
</evidence>
<reference evidence="1" key="2">
    <citation type="submission" date="2021-08" db="EMBL/GenBank/DDBJ databases">
        <authorList>
            <person name="Tani A."/>
            <person name="Ola A."/>
            <person name="Ogura Y."/>
            <person name="Katsura K."/>
            <person name="Hayashi T."/>
        </authorList>
    </citation>
    <scope>NUCLEOTIDE SEQUENCE</scope>
    <source>
        <strain evidence="1">DSM 23674</strain>
    </source>
</reference>
<name>A0ABQ4TPS8_9HYPH</name>
<comment type="caution">
    <text evidence="1">The sequence shown here is derived from an EMBL/GenBank/DDBJ whole genome shotgun (WGS) entry which is preliminary data.</text>
</comment>
<dbReference type="Proteomes" id="UP001055101">
    <property type="component" value="Unassembled WGS sequence"/>
</dbReference>
<accession>A0ABQ4TPS8</accession>
<sequence>MHAHPNEPPVEIRLTEAETIALAYRRAARGDTWVALVRAVEDALADLSEAERRTMQRDRLISYGYIRGSVSTAAGTAE</sequence>
<keyword evidence="2" id="KW-1185">Reference proteome</keyword>
<dbReference type="RefSeq" id="WP_147816609.1">
    <property type="nucleotide sequence ID" value="NZ_BPRA01000022.1"/>
</dbReference>
<gene>
    <name evidence="1" type="ORF">EKPJFOCH_3884</name>
</gene>
<protein>
    <submittedName>
        <fullName evidence="1">Uncharacterized protein</fullName>
    </submittedName>
</protein>
<reference evidence="1" key="1">
    <citation type="journal article" date="2021" name="Front. Microbiol.">
        <title>Comprehensive Comparative Genomics and Phenotyping of Methylobacterium Species.</title>
        <authorList>
            <person name="Alessa O."/>
            <person name="Ogura Y."/>
            <person name="Fujitani Y."/>
            <person name="Takami H."/>
            <person name="Hayashi T."/>
            <person name="Sahin N."/>
            <person name="Tani A."/>
        </authorList>
    </citation>
    <scope>NUCLEOTIDE SEQUENCE</scope>
    <source>
        <strain evidence="1">DSM 23674</strain>
    </source>
</reference>
<proteinExistence type="predicted"/>
<organism evidence="1 2">
    <name type="scientific">Methylobacterium thuringiense</name>
    <dbReference type="NCBI Taxonomy" id="1003091"/>
    <lineage>
        <taxon>Bacteria</taxon>
        <taxon>Pseudomonadati</taxon>
        <taxon>Pseudomonadota</taxon>
        <taxon>Alphaproteobacteria</taxon>
        <taxon>Hyphomicrobiales</taxon>
        <taxon>Methylobacteriaceae</taxon>
        <taxon>Methylobacterium</taxon>
    </lineage>
</organism>